<feature type="compositionally biased region" description="Polar residues" evidence="1">
    <location>
        <begin position="173"/>
        <end position="185"/>
    </location>
</feature>
<accession>A0A8T2PLK5</accession>
<sequence>MRKLQRQIRLNKRGQSSLGNRKTLRLINLRTWHSPAVATTGQDDLLASLLQGLDSLVVSGLPQVVAVHREDGVAYVQRLCLVGRQPFENLGDENGHLVLFAPCKKETTVILDSNSTSSVYTKRISILFQRIPQKKNIFLFKHQRRGEQMRHVDKDFRRLDAADKNPPAPPRPNLSSSWVCPLSGS</sequence>
<protein>
    <submittedName>
        <fullName evidence="2">Uncharacterized protein</fullName>
    </submittedName>
</protein>
<proteinExistence type="predicted"/>
<keyword evidence="3" id="KW-1185">Reference proteome</keyword>
<comment type="caution">
    <text evidence="2">The sequence shown here is derived from an EMBL/GenBank/DDBJ whole genome shotgun (WGS) entry which is preliminary data.</text>
</comment>
<reference evidence="2" key="1">
    <citation type="thesis" date="2021" institute="BYU ScholarsArchive" country="Provo, UT, USA">
        <title>Applications of and Algorithms for Genome Assembly and Genomic Analyses with an Emphasis on Marine Teleosts.</title>
        <authorList>
            <person name="Pickett B.D."/>
        </authorList>
    </citation>
    <scope>NUCLEOTIDE SEQUENCE</scope>
    <source>
        <strain evidence="2">HI-2016</strain>
    </source>
</reference>
<name>A0A8T2PLK5_9TELE</name>
<gene>
    <name evidence="2" type="ORF">JZ751_017572</name>
</gene>
<evidence type="ECO:0000313" key="3">
    <source>
        <dbReference type="Proteomes" id="UP000824540"/>
    </source>
</evidence>
<dbReference type="AlphaFoldDB" id="A0A8T2PLK5"/>
<dbReference type="OrthoDB" id="10682012at2759"/>
<dbReference type="Proteomes" id="UP000824540">
    <property type="component" value="Unassembled WGS sequence"/>
</dbReference>
<dbReference type="EMBL" id="JAFBMS010000004">
    <property type="protein sequence ID" value="KAG9352996.1"/>
    <property type="molecule type" value="Genomic_DNA"/>
</dbReference>
<organism evidence="2 3">
    <name type="scientific">Albula glossodonta</name>
    <name type="common">roundjaw bonefish</name>
    <dbReference type="NCBI Taxonomy" id="121402"/>
    <lineage>
        <taxon>Eukaryota</taxon>
        <taxon>Metazoa</taxon>
        <taxon>Chordata</taxon>
        <taxon>Craniata</taxon>
        <taxon>Vertebrata</taxon>
        <taxon>Euteleostomi</taxon>
        <taxon>Actinopterygii</taxon>
        <taxon>Neopterygii</taxon>
        <taxon>Teleostei</taxon>
        <taxon>Albuliformes</taxon>
        <taxon>Albulidae</taxon>
        <taxon>Albula</taxon>
    </lineage>
</organism>
<evidence type="ECO:0000313" key="2">
    <source>
        <dbReference type="EMBL" id="KAG9352996.1"/>
    </source>
</evidence>
<feature type="region of interest" description="Disordered" evidence="1">
    <location>
        <begin position="160"/>
        <end position="185"/>
    </location>
</feature>
<evidence type="ECO:0000256" key="1">
    <source>
        <dbReference type="SAM" id="MobiDB-lite"/>
    </source>
</evidence>